<dbReference type="WBParaSite" id="SBAD_0000227001-mRNA-1">
    <property type="protein sequence ID" value="SBAD_0000227001-mRNA-1"/>
    <property type="gene ID" value="SBAD_0000227001"/>
</dbReference>
<feature type="domain" description="Glycosyl hydrolase family 13 catalytic" evidence="2">
    <location>
        <begin position="98"/>
        <end position="438"/>
    </location>
</feature>
<dbReference type="Pfam" id="PF16028">
    <property type="entry name" value="SLC3A2_N"/>
    <property type="match status" value="1"/>
</dbReference>
<dbReference type="InterPro" id="IPR006047">
    <property type="entry name" value="GH13_cat_dom"/>
</dbReference>
<keyword evidence="1" id="KW-0472">Membrane</keyword>
<name>A0A183IEX3_9BILA</name>
<proteinExistence type="predicted"/>
<organism evidence="3">
    <name type="scientific">Soboliphyme baturini</name>
    <dbReference type="NCBI Taxonomy" id="241478"/>
    <lineage>
        <taxon>Eukaryota</taxon>
        <taxon>Metazoa</taxon>
        <taxon>Ecdysozoa</taxon>
        <taxon>Nematoda</taxon>
        <taxon>Enoplea</taxon>
        <taxon>Dorylaimia</taxon>
        <taxon>Dioctophymatida</taxon>
        <taxon>Dioctophymatoidea</taxon>
        <taxon>Soboliphymatidae</taxon>
        <taxon>Soboliphyme</taxon>
    </lineage>
</organism>
<dbReference type="PANTHER" id="PTHR10357">
    <property type="entry name" value="ALPHA-AMYLASE FAMILY MEMBER"/>
    <property type="match status" value="1"/>
</dbReference>
<dbReference type="SMART" id="SM00642">
    <property type="entry name" value="Aamy"/>
    <property type="match status" value="1"/>
</dbReference>
<sequence length="509" mass="58512">LLFTRYLFSSLFLRFTTEAVISAIQINIVSPKYSCLTKEELQRYADDPFWKRLRMSLFILLWGIWLAMFVGAIVIVVISPKCPLKPTRSWWQKQMSYQIWTASFQDSDGDGVGDLQGIINRIPDLLRLGVQSLWLVPLLKSAKLNGYDIVNFTQIEPRIGTMEQFDDLLKKVHEKDMFLVMDYPLSITSSLHPWFSDSAARKAPFSNFYIWRKEAPNTYHYLHYPSNPNRPILNWSDYGLRGQMASGLKFWLDHGVDGFYLGFIEYMALKDSGKTVMRLRLGLKTRKKSLIVFCFRTGILLFTSLSEKSNVESLKASLVSEGSLNYVLNTELTTVDELCNAKCVYDHLNKIKAFHERFNETWPMWEIGNPYVSRLATRVGGIERGELFMLLLMMLPGSINTYYGDELGLLDYRVAMLWDGSLPNGGFSPASKAMVPLSNLSQAHFMVCAQYDEMYSPLQTFKRMANRRMRDDAFLYGAFELFPPDNDVLVISRNSLTNTAVRVNSCFLQ</sequence>
<dbReference type="PANTHER" id="PTHR10357:SF179">
    <property type="entry name" value="NEUTRAL AND BASIC AMINO ACID TRANSPORT PROTEIN RBAT"/>
    <property type="match status" value="1"/>
</dbReference>
<evidence type="ECO:0000313" key="3">
    <source>
        <dbReference type="WBParaSite" id="SBAD_0000227001-mRNA-1"/>
    </source>
</evidence>
<accession>A0A183IEX3</accession>
<reference evidence="3" key="1">
    <citation type="submission" date="2016-06" db="UniProtKB">
        <authorList>
            <consortium name="WormBaseParasite"/>
        </authorList>
    </citation>
    <scope>IDENTIFICATION</scope>
</reference>
<dbReference type="InterPro" id="IPR017853">
    <property type="entry name" value="GH"/>
</dbReference>
<evidence type="ECO:0000256" key="1">
    <source>
        <dbReference type="SAM" id="Phobius"/>
    </source>
</evidence>
<keyword evidence="1" id="KW-0812">Transmembrane</keyword>
<evidence type="ECO:0000259" key="2">
    <source>
        <dbReference type="SMART" id="SM00642"/>
    </source>
</evidence>
<feature type="transmembrane region" description="Helical" evidence="1">
    <location>
        <begin position="57"/>
        <end position="78"/>
    </location>
</feature>
<dbReference type="InterPro" id="IPR031984">
    <property type="entry name" value="SLC3A2_N"/>
</dbReference>
<dbReference type="AlphaFoldDB" id="A0A183IEX3"/>
<dbReference type="SUPFAM" id="SSF51445">
    <property type="entry name" value="(Trans)glycosidases"/>
    <property type="match status" value="1"/>
</dbReference>
<dbReference type="Pfam" id="PF00128">
    <property type="entry name" value="Alpha-amylase"/>
    <property type="match status" value="1"/>
</dbReference>
<dbReference type="Gene3D" id="3.20.20.80">
    <property type="entry name" value="Glycosidases"/>
    <property type="match status" value="1"/>
</dbReference>
<dbReference type="GO" id="GO:0005975">
    <property type="term" value="P:carbohydrate metabolic process"/>
    <property type="evidence" value="ECO:0007669"/>
    <property type="project" value="InterPro"/>
</dbReference>
<keyword evidence="1" id="KW-1133">Transmembrane helix</keyword>
<protein>
    <submittedName>
        <fullName evidence="3">Aamy domain-containing protein</fullName>
    </submittedName>
</protein>